<evidence type="ECO:0008006" key="5">
    <source>
        <dbReference type="Google" id="ProtNLM"/>
    </source>
</evidence>
<proteinExistence type="predicted"/>
<dbReference type="AlphaFoldDB" id="A0A1G9ATT6"/>
<dbReference type="OrthoDB" id="2328595at2"/>
<keyword evidence="1" id="KW-1133">Transmembrane helix</keyword>
<organism evidence="3 4">
    <name type="scientific">Enterococcus casseliflavus</name>
    <name type="common">Enterococcus flavescens</name>
    <dbReference type="NCBI Taxonomy" id="37734"/>
    <lineage>
        <taxon>Bacteria</taxon>
        <taxon>Bacillati</taxon>
        <taxon>Bacillota</taxon>
        <taxon>Bacilli</taxon>
        <taxon>Lactobacillales</taxon>
        <taxon>Enterococcaceae</taxon>
        <taxon>Enterococcus</taxon>
    </lineage>
</organism>
<feature type="transmembrane region" description="Helical" evidence="1">
    <location>
        <begin position="280"/>
        <end position="297"/>
    </location>
</feature>
<keyword evidence="1" id="KW-0812">Transmembrane</keyword>
<accession>A0A1G9ATT6</accession>
<feature type="transmembrane region" description="Helical" evidence="1">
    <location>
        <begin position="100"/>
        <end position="120"/>
    </location>
</feature>
<feature type="transmembrane region" description="Helical" evidence="1">
    <location>
        <begin position="544"/>
        <end position="563"/>
    </location>
</feature>
<evidence type="ECO:0000313" key="4">
    <source>
        <dbReference type="Proteomes" id="UP000286288"/>
    </source>
</evidence>
<feature type="transmembrane region" description="Helical" evidence="1">
    <location>
        <begin position="304"/>
        <end position="322"/>
    </location>
</feature>
<feature type="transmembrane region" description="Helical" evidence="1">
    <location>
        <begin position="126"/>
        <end position="147"/>
    </location>
</feature>
<feature type="transmembrane region" description="Helical" evidence="1">
    <location>
        <begin position="12"/>
        <end position="30"/>
    </location>
</feature>
<dbReference type="RefSeq" id="WP_081343868.1">
    <property type="nucleotide sequence ID" value="NZ_CABGPQ010000005.1"/>
</dbReference>
<reference evidence="3 4" key="1">
    <citation type="submission" date="2018-08" db="EMBL/GenBank/DDBJ databases">
        <title>A genome reference for cultivated species of the human gut microbiota.</title>
        <authorList>
            <person name="Zou Y."/>
            <person name="Xue W."/>
            <person name="Luo G."/>
        </authorList>
    </citation>
    <scope>NUCLEOTIDE SEQUENCE [LARGE SCALE GENOMIC DNA]</scope>
    <source>
        <strain evidence="3 4">AF48-16</strain>
    </source>
</reference>
<dbReference type="Proteomes" id="UP001268896">
    <property type="component" value="Unassembled WGS sequence"/>
</dbReference>
<feature type="transmembrane region" description="Helical" evidence="1">
    <location>
        <begin position="191"/>
        <end position="211"/>
    </location>
</feature>
<sequence>MKQKIVQKPLFWQVVILIAMSGVFLLPQILGQGMILGSDVVFHFNRFYETSQQIKEGNFQYFLSIYGFQQSARIVNALYGPFFAYFQGLLVLLSPSWFSYQLLANGLLYLLAGFSMFGLLKKLRVNGWLSVGMSVLFMATYSVQYWIERQGFSAWGAAVLPLCLIPLIALGEHKRLRPFAVGVSVAVLFQIHVFSSILLVFLYVPFFLRAFFVGTSGEEKRQLVLRLAGAIGIFLLLTANIWLGMLDLYTSNTLIAPFVNRNMQNNTITGTSSYWWTTPYLLPILCALFFCGAIRVWPRLSGGFKLMTAAAAVFFVLSSNAVPWQWLGSLDNGVINLLQFPFRFFVPATILILVGLCLLVPYYRGKPLANPRWFVLVLVLSVGQILIQNTVKMQDWHSDEAAVSLRNHTYLSAESEAQLKEAYFSKDKSLALALYQRSTPDYLPLYQETKKNKYNLYGEEIIEKNDTVAKTVENGKLTLRWQGDQETWKALPIINYRYTELTLNQQPLTEKDVSLSAIGAVSVQQQAGENVLVVDYDAPWFFDGALWLTIISWLALLIGFISWKTRQLYRRRKVVQALLKESE</sequence>
<gene>
    <name evidence="3" type="ORF">DW084_04905</name>
    <name evidence="2" type="ORF">P7I32_01745</name>
</gene>
<evidence type="ECO:0000256" key="1">
    <source>
        <dbReference type="SAM" id="Phobius"/>
    </source>
</evidence>
<feature type="transmembrane region" description="Helical" evidence="1">
    <location>
        <begin position="342"/>
        <end position="361"/>
    </location>
</feature>
<dbReference type="Proteomes" id="UP000286288">
    <property type="component" value="Unassembled WGS sequence"/>
</dbReference>
<feature type="transmembrane region" description="Helical" evidence="1">
    <location>
        <begin position="373"/>
        <end position="391"/>
    </location>
</feature>
<evidence type="ECO:0000313" key="2">
    <source>
        <dbReference type="EMBL" id="MDT2963318.1"/>
    </source>
</evidence>
<protein>
    <recommendedName>
        <fullName evidence="5">Integral membrane protein</fullName>
    </recommendedName>
</protein>
<dbReference type="EMBL" id="QRMZ01000005">
    <property type="protein sequence ID" value="RHK07214.1"/>
    <property type="molecule type" value="Genomic_DNA"/>
</dbReference>
<dbReference type="EMBL" id="JARQDV010000001">
    <property type="protein sequence ID" value="MDT2963318.1"/>
    <property type="molecule type" value="Genomic_DNA"/>
</dbReference>
<feature type="transmembrane region" description="Helical" evidence="1">
    <location>
        <begin position="223"/>
        <end position="243"/>
    </location>
</feature>
<comment type="caution">
    <text evidence="3">The sequence shown here is derived from an EMBL/GenBank/DDBJ whole genome shotgun (WGS) entry which is preliminary data.</text>
</comment>
<keyword evidence="1" id="KW-0472">Membrane</keyword>
<feature type="transmembrane region" description="Helical" evidence="1">
    <location>
        <begin position="74"/>
        <end position="93"/>
    </location>
</feature>
<evidence type="ECO:0000313" key="3">
    <source>
        <dbReference type="EMBL" id="RHK07214.1"/>
    </source>
</evidence>
<reference evidence="2" key="2">
    <citation type="submission" date="2023-03" db="EMBL/GenBank/DDBJ databases">
        <authorList>
            <person name="Shen W."/>
            <person name="Cai J."/>
        </authorList>
    </citation>
    <scope>NUCLEOTIDE SEQUENCE</scope>
    <source>
        <strain evidence="2">K72-2</strain>
    </source>
</reference>
<feature type="transmembrane region" description="Helical" evidence="1">
    <location>
        <begin position="154"/>
        <end position="171"/>
    </location>
</feature>
<name>A0A1G9ATT6_ENTCA</name>